<accession>A0A6A6U9R0</accession>
<dbReference type="AlphaFoldDB" id="A0A6A6U9R0"/>
<evidence type="ECO:0000313" key="2">
    <source>
        <dbReference type="Proteomes" id="UP000799302"/>
    </source>
</evidence>
<proteinExistence type="predicted"/>
<dbReference type="InterPro" id="IPR011692">
    <property type="entry name" value="Stress_up-reg_Nod19"/>
</dbReference>
<keyword evidence="2" id="KW-1185">Reference proteome</keyword>
<sequence>MVNYNSDAIQTYITTEIEYLPGEDKTRDMDASMSLLSVTGCTTPNFIPPTGAARYNLTSPPTTIPMDGYILSSIGHLHDGGVGIQLELNGRLICDSKAIYGGAGSETIGADGKKWATISSMTECNDPVPVKAGDKVTTVAVYDTDLHPLRHAAHGHGDAESMGVFFVNFAAKTH</sequence>
<organism evidence="1 2">
    <name type="scientific">Microthyrium microscopicum</name>
    <dbReference type="NCBI Taxonomy" id="703497"/>
    <lineage>
        <taxon>Eukaryota</taxon>
        <taxon>Fungi</taxon>
        <taxon>Dikarya</taxon>
        <taxon>Ascomycota</taxon>
        <taxon>Pezizomycotina</taxon>
        <taxon>Dothideomycetes</taxon>
        <taxon>Dothideomycetes incertae sedis</taxon>
        <taxon>Microthyriales</taxon>
        <taxon>Microthyriaceae</taxon>
        <taxon>Microthyrium</taxon>
    </lineage>
</organism>
<gene>
    <name evidence="1" type="ORF">BT63DRAFT_426879</name>
</gene>
<dbReference type="Pfam" id="PF07712">
    <property type="entry name" value="SURNod19"/>
    <property type="match status" value="1"/>
</dbReference>
<protein>
    <submittedName>
        <fullName evidence="1">Uncharacterized protein</fullName>
    </submittedName>
</protein>
<dbReference type="OrthoDB" id="3892787at2759"/>
<dbReference type="Proteomes" id="UP000799302">
    <property type="component" value="Unassembled WGS sequence"/>
</dbReference>
<dbReference type="EMBL" id="MU004237">
    <property type="protein sequence ID" value="KAF2668043.1"/>
    <property type="molecule type" value="Genomic_DNA"/>
</dbReference>
<name>A0A6A6U9R0_9PEZI</name>
<evidence type="ECO:0000313" key="1">
    <source>
        <dbReference type="EMBL" id="KAF2668043.1"/>
    </source>
</evidence>
<reference evidence="1" key="1">
    <citation type="journal article" date="2020" name="Stud. Mycol.">
        <title>101 Dothideomycetes genomes: a test case for predicting lifestyles and emergence of pathogens.</title>
        <authorList>
            <person name="Haridas S."/>
            <person name="Albert R."/>
            <person name="Binder M."/>
            <person name="Bloem J."/>
            <person name="Labutti K."/>
            <person name="Salamov A."/>
            <person name="Andreopoulos B."/>
            <person name="Baker S."/>
            <person name="Barry K."/>
            <person name="Bills G."/>
            <person name="Bluhm B."/>
            <person name="Cannon C."/>
            <person name="Castanera R."/>
            <person name="Culley D."/>
            <person name="Daum C."/>
            <person name="Ezra D."/>
            <person name="Gonzalez J."/>
            <person name="Henrissat B."/>
            <person name="Kuo A."/>
            <person name="Liang C."/>
            <person name="Lipzen A."/>
            <person name="Lutzoni F."/>
            <person name="Magnuson J."/>
            <person name="Mondo S."/>
            <person name="Nolan M."/>
            <person name="Ohm R."/>
            <person name="Pangilinan J."/>
            <person name="Park H.-J."/>
            <person name="Ramirez L."/>
            <person name="Alfaro M."/>
            <person name="Sun H."/>
            <person name="Tritt A."/>
            <person name="Yoshinaga Y."/>
            <person name="Zwiers L.-H."/>
            <person name="Turgeon B."/>
            <person name="Goodwin S."/>
            <person name="Spatafora J."/>
            <person name="Crous P."/>
            <person name="Grigoriev I."/>
        </authorList>
    </citation>
    <scope>NUCLEOTIDE SEQUENCE</scope>
    <source>
        <strain evidence="1">CBS 115976</strain>
    </source>
</reference>